<accession>A0ABU9H100</accession>
<dbReference type="RefSeq" id="WP_341602726.1">
    <property type="nucleotide sequence ID" value="NZ_JBAKAW010000009.1"/>
</dbReference>
<reference evidence="1 2" key="1">
    <citation type="submission" date="2024-02" db="EMBL/GenBank/DDBJ databases">
        <title>Bacteria isolated from the canopy kelp, Nereocystis luetkeana.</title>
        <authorList>
            <person name="Pfister C.A."/>
            <person name="Younker I.T."/>
            <person name="Light S.H."/>
        </authorList>
    </citation>
    <scope>NUCLEOTIDE SEQUENCE [LARGE SCALE GENOMIC DNA]</scope>
    <source>
        <strain evidence="1 2">TI.1.03</strain>
    </source>
</reference>
<sequence length="57" mass="6458">MPEENEPLYNIASHFDVIRCVVGAELARARSEASNHLITHPKNCVFKRLQAARLQVN</sequence>
<proteinExistence type="predicted"/>
<protein>
    <submittedName>
        <fullName evidence="1">Uncharacterized protein</fullName>
    </submittedName>
</protein>
<gene>
    <name evidence="1" type="ORF">V6257_10910</name>
</gene>
<dbReference type="Proteomes" id="UP001371391">
    <property type="component" value="Unassembled WGS sequence"/>
</dbReference>
<evidence type="ECO:0000313" key="1">
    <source>
        <dbReference type="EMBL" id="MEL0655542.1"/>
    </source>
</evidence>
<dbReference type="EMBL" id="JBAKAW010000009">
    <property type="protein sequence ID" value="MEL0655542.1"/>
    <property type="molecule type" value="Genomic_DNA"/>
</dbReference>
<keyword evidence="2" id="KW-1185">Reference proteome</keyword>
<comment type="caution">
    <text evidence="1">The sequence shown here is derived from an EMBL/GenBank/DDBJ whole genome shotgun (WGS) entry which is preliminary data.</text>
</comment>
<evidence type="ECO:0000313" key="2">
    <source>
        <dbReference type="Proteomes" id="UP001371391"/>
    </source>
</evidence>
<organism evidence="1 2">
    <name type="scientific">Pseudoalteromonas issachenkonii</name>
    <dbReference type="NCBI Taxonomy" id="152297"/>
    <lineage>
        <taxon>Bacteria</taxon>
        <taxon>Pseudomonadati</taxon>
        <taxon>Pseudomonadota</taxon>
        <taxon>Gammaproteobacteria</taxon>
        <taxon>Alteromonadales</taxon>
        <taxon>Pseudoalteromonadaceae</taxon>
        <taxon>Pseudoalteromonas</taxon>
    </lineage>
</organism>
<name>A0ABU9H100_9GAMM</name>